<name>A0A8J6BZJ6_ZIZPA</name>
<keyword evidence="3" id="KW-1185">Reference proteome</keyword>
<feature type="region of interest" description="Disordered" evidence="1">
    <location>
        <begin position="1"/>
        <end position="28"/>
    </location>
</feature>
<dbReference type="Proteomes" id="UP000729402">
    <property type="component" value="Unassembled WGS sequence"/>
</dbReference>
<comment type="caution">
    <text evidence="2">The sequence shown here is derived from an EMBL/GenBank/DDBJ whole genome shotgun (WGS) entry which is preliminary data.</text>
</comment>
<feature type="compositionally biased region" description="Polar residues" evidence="1">
    <location>
        <begin position="68"/>
        <end position="81"/>
    </location>
</feature>
<proteinExistence type="predicted"/>
<dbReference type="AlphaFoldDB" id="A0A8J6BZJ6"/>
<reference evidence="2" key="2">
    <citation type="submission" date="2021-02" db="EMBL/GenBank/DDBJ databases">
        <authorList>
            <person name="Kimball J.A."/>
            <person name="Haas M.W."/>
            <person name="Macchietto M."/>
            <person name="Kono T."/>
            <person name="Duquette J."/>
            <person name="Shao M."/>
        </authorList>
    </citation>
    <scope>NUCLEOTIDE SEQUENCE</scope>
    <source>
        <tissue evidence="2">Fresh leaf tissue</tissue>
    </source>
</reference>
<protein>
    <submittedName>
        <fullName evidence="2">Uncharacterized protein</fullName>
    </submittedName>
</protein>
<organism evidence="2 3">
    <name type="scientific">Zizania palustris</name>
    <name type="common">Northern wild rice</name>
    <dbReference type="NCBI Taxonomy" id="103762"/>
    <lineage>
        <taxon>Eukaryota</taxon>
        <taxon>Viridiplantae</taxon>
        <taxon>Streptophyta</taxon>
        <taxon>Embryophyta</taxon>
        <taxon>Tracheophyta</taxon>
        <taxon>Spermatophyta</taxon>
        <taxon>Magnoliopsida</taxon>
        <taxon>Liliopsida</taxon>
        <taxon>Poales</taxon>
        <taxon>Poaceae</taxon>
        <taxon>BOP clade</taxon>
        <taxon>Oryzoideae</taxon>
        <taxon>Oryzeae</taxon>
        <taxon>Zizaniinae</taxon>
        <taxon>Zizania</taxon>
    </lineage>
</organism>
<accession>A0A8J6BZJ6</accession>
<feature type="compositionally biased region" description="Basic residues" evidence="1">
    <location>
        <begin position="8"/>
        <end position="19"/>
    </location>
</feature>
<gene>
    <name evidence="2" type="ORF">GUJ93_ZPchr0013g35723</name>
</gene>
<evidence type="ECO:0000313" key="2">
    <source>
        <dbReference type="EMBL" id="KAG8098186.1"/>
    </source>
</evidence>
<evidence type="ECO:0000256" key="1">
    <source>
        <dbReference type="SAM" id="MobiDB-lite"/>
    </source>
</evidence>
<evidence type="ECO:0000313" key="3">
    <source>
        <dbReference type="Proteomes" id="UP000729402"/>
    </source>
</evidence>
<reference evidence="2" key="1">
    <citation type="journal article" date="2021" name="bioRxiv">
        <title>Whole Genome Assembly and Annotation of Northern Wild Rice, Zizania palustris L., Supports a Whole Genome Duplication in the Zizania Genus.</title>
        <authorList>
            <person name="Haas M."/>
            <person name="Kono T."/>
            <person name="Macchietto M."/>
            <person name="Millas R."/>
            <person name="McGilp L."/>
            <person name="Shao M."/>
            <person name="Duquette J."/>
            <person name="Hirsch C.N."/>
            <person name="Kimball J."/>
        </authorList>
    </citation>
    <scope>NUCLEOTIDE SEQUENCE</scope>
    <source>
        <tissue evidence="2">Fresh leaf tissue</tissue>
    </source>
</reference>
<dbReference type="EMBL" id="JAAALK010000079">
    <property type="protein sequence ID" value="KAG8098186.1"/>
    <property type="molecule type" value="Genomic_DNA"/>
</dbReference>
<sequence length="101" mass="11441">MRSGFARRGPHHAHWKKPPQYKTGLKSGFRSVRSRLDRVSACRPLPLRLLPFPRSSRLVYTPTRKSKANQSIGFSSPPTASRTEEARKRRGPIGFGGRRDS</sequence>
<feature type="region of interest" description="Disordered" evidence="1">
    <location>
        <begin position="61"/>
        <end position="101"/>
    </location>
</feature>